<accession>A0A133UV48</accession>
<comment type="caution">
    <text evidence="1">The sequence shown here is derived from an EMBL/GenBank/DDBJ whole genome shotgun (WGS) entry which is preliminary data.</text>
</comment>
<dbReference type="Proteomes" id="UP000070463">
    <property type="component" value="Unassembled WGS sequence"/>
</dbReference>
<sequence length="96" mass="10877">MYTKFCDILYGTSSRGLPPYNDEDGREYCDSHIHHGEDGGVPTSKIIDLCKDRRIEIIANKKYLSYGTDFKNPLHPVLEPFTASEWLLVGRKKGSA</sequence>
<protein>
    <submittedName>
        <fullName evidence="1">Uncharacterized protein</fullName>
    </submittedName>
</protein>
<evidence type="ECO:0000313" key="1">
    <source>
        <dbReference type="EMBL" id="KXA98057.1"/>
    </source>
</evidence>
<dbReference type="EMBL" id="LHXR01000010">
    <property type="protein sequence ID" value="KXA98057.1"/>
    <property type="molecule type" value="Genomic_DNA"/>
</dbReference>
<keyword evidence="2" id="KW-1185">Reference proteome</keyword>
<proteinExistence type="predicted"/>
<gene>
    <name evidence="1" type="ORF">AKJ37_01485</name>
</gene>
<dbReference type="AlphaFoldDB" id="A0A133UV48"/>
<reference evidence="1 2" key="1">
    <citation type="journal article" date="2016" name="Sci. Rep.">
        <title>Metabolic traits of an uncultured archaeal lineage -MSBL1- from brine pools of the Red Sea.</title>
        <authorList>
            <person name="Mwirichia R."/>
            <person name="Alam I."/>
            <person name="Rashid M."/>
            <person name="Vinu M."/>
            <person name="Ba-Alawi W."/>
            <person name="Anthony Kamau A."/>
            <person name="Kamanda Ngugi D."/>
            <person name="Goker M."/>
            <person name="Klenk H.P."/>
            <person name="Bajic V."/>
            <person name="Stingl U."/>
        </authorList>
    </citation>
    <scope>NUCLEOTIDE SEQUENCE [LARGE SCALE GENOMIC DNA]</scope>
    <source>
        <strain evidence="1">SCGC-AAA259I09</strain>
    </source>
</reference>
<organism evidence="1 2">
    <name type="scientific">candidate division MSBL1 archaeon SCGC-AAA259I09</name>
    <dbReference type="NCBI Taxonomy" id="1698267"/>
    <lineage>
        <taxon>Archaea</taxon>
        <taxon>Methanobacteriati</taxon>
        <taxon>Methanobacteriota</taxon>
        <taxon>candidate division MSBL1</taxon>
    </lineage>
</organism>
<name>A0A133UV48_9EURY</name>
<evidence type="ECO:0000313" key="2">
    <source>
        <dbReference type="Proteomes" id="UP000070463"/>
    </source>
</evidence>